<dbReference type="AlphaFoldDB" id="A0A0C3B3L4"/>
<accession>A0A0C3B3L4</accession>
<dbReference type="HOGENOM" id="CLU_2559113_0_0_1"/>
<dbReference type="EMBL" id="KN833195">
    <property type="protein sequence ID" value="KIM71877.1"/>
    <property type="molecule type" value="Genomic_DNA"/>
</dbReference>
<name>A0A0C3B3L4_PILCF</name>
<reference evidence="1 2" key="1">
    <citation type="submission" date="2014-04" db="EMBL/GenBank/DDBJ databases">
        <authorList>
            <consortium name="DOE Joint Genome Institute"/>
            <person name="Kuo A."/>
            <person name="Tarkka M."/>
            <person name="Buscot F."/>
            <person name="Kohler A."/>
            <person name="Nagy L.G."/>
            <person name="Floudas D."/>
            <person name="Copeland A."/>
            <person name="Barry K.W."/>
            <person name="Cichocki N."/>
            <person name="Veneault-Fourrey C."/>
            <person name="LaButti K."/>
            <person name="Lindquist E.A."/>
            <person name="Lipzen A."/>
            <person name="Lundell T."/>
            <person name="Morin E."/>
            <person name="Murat C."/>
            <person name="Sun H."/>
            <person name="Tunlid A."/>
            <person name="Henrissat B."/>
            <person name="Grigoriev I.V."/>
            <person name="Hibbett D.S."/>
            <person name="Martin F."/>
            <person name="Nordberg H.P."/>
            <person name="Cantor M.N."/>
            <person name="Hua S.X."/>
        </authorList>
    </citation>
    <scope>NUCLEOTIDE SEQUENCE [LARGE SCALE GENOMIC DNA]</scope>
    <source>
        <strain evidence="1 2">F 1598</strain>
    </source>
</reference>
<evidence type="ECO:0000313" key="1">
    <source>
        <dbReference type="EMBL" id="KIM71877.1"/>
    </source>
</evidence>
<evidence type="ECO:0008006" key="3">
    <source>
        <dbReference type="Google" id="ProtNLM"/>
    </source>
</evidence>
<proteinExistence type="predicted"/>
<sequence>MIDELRCYVEISDRRLLSDLVPRVSACVSAELCERSVTLKEEAEVEALLSEHLSEPEIKEALRKKKVQTLPTSMMKVLDEIL</sequence>
<organism evidence="1 2">
    <name type="scientific">Piloderma croceum (strain F 1598)</name>
    <dbReference type="NCBI Taxonomy" id="765440"/>
    <lineage>
        <taxon>Eukaryota</taxon>
        <taxon>Fungi</taxon>
        <taxon>Dikarya</taxon>
        <taxon>Basidiomycota</taxon>
        <taxon>Agaricomycotina</taxon>
        <taxon>Agaricomycetes</taxon>
        <taxon>Agaricomycetidae</taxon>
        <taxon>Atheliales</taxon>
        <taxon>Atheliaceae</taxon>
        <taxon>Piloderma</taxon>
    </lineage>
</organism>
<gene>
    <name evidence="1" type="ORF">PILCRDRAFT_16645</name>
</gene>
<protein>
    <recommendedName>
        <fullName evidence="3">GED domain-containing protein</fullName>
    </recommendedName>
</protein>
<evidence type="ECO:0000313" key="2">
    <source>
        <dbReference type="Proteomes" id="UP000054166"/>
    </source>
</evidence>
<reference evidence="2" key="2">
    <citation type="submission" date="2015-01" db="EMBL/GenBank/DDBJ databases">
        <title>Evolutionary Origins and Diversification of the Mycorrhizal Mutualists.</title>
        <authorList>
            <consortium name="DOE Joint Genome Institute"/>
            <consortium name="Mycorrhizal Genomics Consortium"/>
            <person name="Kohler A."/>
            <person name="Kuo A."/>
            <person name="Nagy L.G."/>
            <person name="Floudas D."/>
            <person name="Copeland A."/>
            <person name="Barry K.W."/>
            <person name="Cichocki N."/>
            <person name="Veneault-Fourrey C."/>
            <person name="LaButti K."/>
            <person name="Lindquist E.A."/>
            <person name="Lipzen A."/>
            <person name="Lundell T."/>
            <person name="Morin E."/>
            <person name="Murat C."/>
            <person name="Riley R."/>
            <person name="Ohm R."/>
            <person name="Sun H."/>
            <person name="Tunlid A."/>
            <person name="Henrissat B."/>
            <person name="Grigoriev I.V."/>
            <person name="Hibbett D.S."/>
            <person name="Martin F."/>
        </authorList>
    </citation>
    <scope>NUCLEOTIDE SEQUENCE [LARGE SCALE GENOMIC DNA]</scope>
    <source>
        <strain evidence="2">F 1598</strain>
    </source>
</reference>
<dbReference type="InParanoid" id="A0A0C3B3L4"/>
<keyword evidence="2" id="KW-1185">Reference proteome</keyword>
<dbReference type="Proteomes" id="UP000054166">
    <property type="component" value="Unassembled WGS sequence"/>
</dbReference>